<evidence type="ECO:0000259" key="13">
    <source>
        <dbReference type="PROSITE" id="PS51873"/>
    </source>
</evidence>
<dbReference type="PROSITE" id="PS51873">
    <property type="entry name" value="TRIAD"/>
    <property type="match status" value="1"/>
</dbReference>
<dbReference type="Pfam" id="PF01485">
    <property type="entry name" value="IBR"/>
    <property type="match status" value="1"/>
</dbReference>
<evidence type="ECO:0000256" key="4">
    <source>
        <dbReference type="ARBA" id="ARBA00022679"/>
    </source>
</evidence>
<name>A0A2B4RI63_STYPI</name>
<dbReference type="GO" id="GO:0008270">
    <property type="term" value="F:zinc ion binding"/>
    <property type="evidence" value="ECO:0007669"/>
    <property type="project" value="UniProtKB-KW"/>
</dbReference>
<keyword evidence="15" id="KW-1185">Reference proteome</keyword>
<evidence type="ECO:0000256" key="2">
    <source>
        <dbReference type="ARBA" id="ARBA00005884"/>
    </source>
</evidence>
<dbReference type="EMBL" id="LSMT01000592">
    <property type="protein sequence ID" value="PFX15942.1"/>
    <property type="molecule type" value="Genomic_DNA"/>
</dbReference>
<evidence type="ECO:0000313" key="15">
    <source>
        <dbReference type="Proteomes" id="UP000225706"/>
    </source>
</evidence>
<feature type="domain" description="RING-type" evidence="12">
    <location>
        <begin position="130"/>
        <end position="178"/>
    </location>
</feature>
<dbReference type="SMART" id="SM00647">
    <property type="entry name" value="IBR"/>
    <property type="match status" value="2"/>
</dbReference>
<dbReference type="InterPro" id="IPR002867">
    <property type="entry name" value="IBR_dom"/>
</dbReference>
<comment type="catalytic activity">
    <reaction evidence="1">
        <text>[E2 ubiquitin-conjugating enzyme]-S-ubiquitinyl-L-cysteine + [acceptor protein]-L-lysine = [E2 ubiquitin-conjugating enzyme]-L-cysteine + [acceptor protein]-N(6)-ubiquitinyl-L-lysine.</text>
        <dbReference type="EC" id="2.3.2.31"/>
    </reaction>
</comment>
<dbReference type="GO" id="GO:0016567">
    <property type="term" value="P:protein ubiquitination"/>
    <property type="evidence" value="ECO:0007669"/>
    <property type="project" value="InterPro"/>
</dbReference>
<evidence type="ECO:0000313" key="14">
    <source>
        <dbReference type="EMBL" id="PFX15942.1"/>
    </source>
</evidence>
<dbReference type="InterPro" id="IPR001841">
    <property type="entry name" value="Znf_RING"/>
</dbReference>
<feature type="compositionally biased region" description="Acidic residues" evidence="11">
    <location>
        <begin position="7"/>
        <end position="45"/>
    </location>
</feature>
<feature type="domain" description="RING-type" evidence="13">
    <location>
        <begin position="126"/>
        <end position="390"/>
    </location>
</feature>
<evidence type="ECO:0000256" key="7">
    <source>
        <dbReference type="ARBA" id="ARBA00022771"/>
    </source>
</evidence>
<evidence type="ECO:0000256" key="9">
    <source>
        <dbReference type="ARBA" id="ARBA00022833"/>
    </source>
</evidence>
<dbReference type="Gene3D" id="2.20.25.20">
    <property type="match status" value="1"/>
</dbReference>
<gene>
    <name evidence="14" type="primary">Arih2</name>
    <name evidence="14" type="ORF">AWC38_SpisGene19814</name>
</gene>
<keyword evidence="4" id="KW-0808">Transferase</keyword>
<dbReference type="InterPro" id="IPR045840">
    <property type="entry name" value="Ariadne"/>
</dbReference>
<dbReference type="FunFam" id="3.30.40.10:FF:000019">
    <property type="entry name" value="RBR-type E3 ubiquitin transferase"/>
    <property type="match status" value="1"/>
</dbReference>
<evidence type="ECO:0000256" key="6">
    <source>
        <dbReference type="ARBA" id="ARBA00022737"/>
    </source>
</evidence>
<dbReference type="CDD" id="cd16773">
    <property type="entry name" value="RING-HC_RBR_TRIAD1"/>
    <property type="match status" value="1"/>
</dbReference>
<evidence type="ECO:0000259" key="12">
    <source>
        <dbReference type="PROSITE" id="PS50089"/>
    </source>
</evidence>
<evidence type="ECO:0000256" key="1">
    <source>
        <dbReference type="ARBA" id="ARBA00001798"/>
    </source>
</evidence>
<evidence type="ECO:0000256" key="5">
    <source>
        <dbReference type="ARBA" id="ARBA00022723"/>
    </source>
</evidence>
<proteinExistence type="inferred from homology"/>
<dbReference type="EC" id="2.3.2.31" evidence="3"/>
<keyword evidence="9" id="KW-0862">Zinc</keyword>
<dbReference type="PANTHER" id="PTHR11685">
    <property type="entry name" value="RBR FAMILY RING FINGER AND IBR DOMAIN-CONTAINING"/>
    <property type="match status" value="1"/>
</dbReference>
<dbReference type="Pfam" id="PF26000">
    <property type="entry name" value="UBA_ARIH2_N"/>
    <property type="match status" value="1"/>
</dbReference>
<comment type="caution">
    <text evidence="14">The sequence shown here is derived from an EMBL/GenBank/DDBJ whole genome shotgun (WGS) entry which is preliminary data.</text>
</comment>
<dbReference type="Pfam" id="PF22191">
    <property type="entry name" value="IBR_1"/>
    <property type="match status" value="1"/>
</dbReference>
<dbReference type="AlphaFoldDB" id="A0A2B4RI63"/>
<keyword evidence="5" id="KW-0479">Metal-binding</keyword>
<dbReference type="PROSITE" id="PS50089">
    <property type="entry name" value="ZF_RING_2"/>
    <property type="match status" value="1"/>
</dbReference>
<dbReference type="Proteomes" id="UP000225706">
    <property type="component" value="Unassembled WGS sequence"/>
</dbReference>
<feature type="region of interest" description="Disordered" evidence="11">
    <location>
        <begin position="1"/>
        <end position="45"/>
    </location>
</feature>
<evidence type="ECO:0000256" key="10">
    <source>
        <dbReference type="PROSITE-ProRule" id="PRU00175"/>
    </source>
</evidence>
<dbReference type="STRING" id="50429.A0A2B4RI63"/>
<dbReference type="OrthoDB" id="10009520at2759"/>
<dbReference type="InterPro" id="IPR044066">
    <property type="entry name" value="TRIAD_supradom"/>
</dbReference>
<accession>A0A2B4RI63</accession>
<dbReference type="Pfam" id="PF19422">
    <property type="entry name" value="Ariadne"/>
    <property type="match status" value="1"/>
</dbReference>
<organism evidence="14 15">
    <name type="scientific">Stylophora pistillata</name>
    <name type="common">Smooth cauliflower coral</name>
    <dbReference type="NCBI Taxonomy" id="50429"/>
    <lineage>
        <taxon>Eukaryota</taxon>
        <taxon>Metazoa</taxon>
        <taxon>Cnidaria</taxon>
        <taxon>Anthozoa</taxon>
        <taxon>Hexacorallia</taxon>
        <taxon>Scleractinia</taxon>
        <taxon>Astrocoeniina</taxon>
        <taxon>Pocilloporidae</taxon>
        <taxon>Stylophora</taxon>
    </lineage>
</organism>
<keyword evidence="8" id="KW-0833">Ubl conjugation pathway</keyword>
<protein>
    <recommendedName>
        <fullName evidence="3">RBR-type E3 ubiquitin transferase</fullName>
        <ecNumber evidence="3">2.3.2.31</ecNumber>
    </recommendedName>
</protein>
<evidence type="ECO:0000256" key="11">
    <source>
        <dbReference type="SAM" id="MobiDB-lite"/>
    </source>
</evidence>
<keyword evidence="6" id="KW-0677">Repeat</keyword>
<sequence>MSSIDLESQDSADPESSEYDEDEDYDDDYYNNVDEDEGMASDKEDDPETFEFQIIDHNEAQEIFDDLVAKICQEIKVSESVSRILLMQHDWNTEKILERHRVDPVGLLVEGRIIPEKAVTTQTTSRSLYCPVCFQRCTKSNTSSASCGHAFCNDCWLLYCVTQLKIGLSSGIECMNCNLLVGEEMALKILKNGAPREKYRQFLFNDEVKNDCGSSALGSSGLGSSGLGSSGLGSSGLGLGNQDKLWSRDGAVVKDLPPTAMTQCHPLIRWCPGNDCGFLVKALEPKAKRVWCSKCNSIFCFKCGEKYHAPTDCYTIKKWLTKCEDDSETANYITANTKDCPNCGSCIEKNGGCNHMQCIKCKHDNEKSGNLTLMFCMGRLGKWQNHADSLKREEETKRKINQKIQEKVNNNIGTWIDWQYLLDATQLLAKCRYTMMYTYPYAYFMEDERKRLFEYQQAQLELEIENLSWKLERDELYCRGEFENQMDIAEKRRLTLLKDFLVV</sequence>
<dbReference type="Gene3D" id="1.20.120.1750">
    <property type="match status" value="2"/>
</dbReference>
<evidence type="ECO:0000256" key="3">
    <source>
        <dbReference type="ARBA" id="ARBA00012251"/>
    </source>
</evidence>
<dbReference type="InterPro" id="IPR013083">
    <property type="entry name" value="Znf_RING/FYVE/PHD"/>
</dbReference>
<dbReference type="InterPro" id="IPR031127">
    <property type="entry name" value="E3_UB_ligase_RBR"/>
</dbReference>
<dbReference type="InterPro" id="IPR047555">
    <property type="entry name" value="BRcat_RBR_TRIAD1"/>
</dbReference>
<reference evidence="15" key="1">
    <citation type="journal article" date="2017" name="bioRxiv">
        <title>Comparative analysis of the genomes of Stylophora pistillata and Acropora digitifera provides evidence for extensive differences between species of corals.</title>
        <authorList>
            <person name="Voolstra C.R."/>
            <person name="Li Y."/>
            <person name="Liew Y.J."/>
            <person name="Baumgarten S."/>
            <person name="Zoccola D."/>
            <person name="Flot J.-F."/>
            <person name="Tambutte S."/>
            <person name="Allemand D."/>
            <person name="Aranda M."/>
        </authorList>
    </citation>
    <scope>NUCLEOTIDE SEQUENCE [LARGE SCALE GENOMIC DNA]</scope>
</reference>
<dbReference type="SUPFAM" id="SSF57850">
    <property type="entry name" value="RING/U-box"/>
    <property type="match status" value="3"/>
</dbReference>
<keyword evidence="7 10" id="KW-0863">Zinc-finger</keyword>
<comment type="similarity">
    <text evidence="2">Belongs to the RBR family. Ariadne subfamily.</text>
</comment>
<dbReference type="CDD" id="cd20344">
    <property type="entry name" value="BRcat_RBR_TRIAD1"/>
    <property type="match status" value="1"/>
</dbReference>
<dbReference type="Gene3D" id="3.30.40.10">
    <property type="entry name" value="Zinc/RING finger domain, C3HC4 (zinc finger)"/>
    <property type="match status" value="1"/>
</dbReference>
<evidence type="ECO:0000256" key="8">
    <source>
        <dbReference type="ARBA" id="ARBA00022786"/>
    </source>
</evidence>
<dbReference type="GO" id="GO:0061630">
    <property type="term" value="F:ubiquitin protein ligase activity"/>
    <property type="evidence" value="ECO:0007669"/>
    <property type="project" value="UniProtKB-EC"/>
</dbReference>